<geneLocation type="plasmid" evidence="7 8">
    <name>megaplasmid</name>
</geneLocation>
<dbReference type="InterPro" id="IPR028994">
    <property type="entry name" value="Integrin_alpha_N"/>
</dbReference>
<dbReference type="Proteomes" id="UP001493153">
    <property type="component" value="Plasmid megaplasmid"/>
</dbReference>
<dbReference type="Pfam" id="PF12256">
    <property type="entry name" value="TcdB_toxin_midN"/>
    <property type="match status" value="1"/>
</dbReference>
<feature type="domain" description="Insecticide toxin TcdB middle/C-terminal" evidence="5">
    <location>
        <begin position="873"/>
        <end position="1018"/>
    </location>
</feature>
<dbReference type="InterPro" id="IPR022045">
    <property type="entry name" value="TcdB_toxin_mid/N"/>
</dbReference>
<evidence type="ECO:0000256" key="2">
    <source>
        <dbReference type="ARBA" id="ARBA00022525"/>
    </source>
</evidence>
<keyword evidence="7" id="KW-0614">Plasmid</keyword>
<dbReference type="InterPro" id="IPR022044">
    <property type="entry name" value="TcdB_toxin_mid/C"/>
</dbReference>
<dbReference type="EMBL" id="CP062175">
    <property type="protein sequence ID" value="WXK38112.1"/>
    <property type="molecule type" value="Genomic_DNA"/>
</dbReference>
<evidence type="ECO:0000259" key="6">
    <source>
        <dbReference type="Pfam" id="PF12256"/>
    </source>
</evidence>
<evidence type="ECO:0000313" key="8">
    <source>
        <dbReference type="Proteomes" id="UP001493153"/>
    </source>
</evidence>
<keyword evidence="8" id="KW-1185">Reference proteome</keyword>
<sequence length="1491" mass="164143">MMHDTLSSTVTLTAPSLPKGGGAIQGLGESLNPSGPTGTAMLTLPLPISTGRGYAPALTLTYNSGAGNGPFGLGWQLNLLLIQRRTRHGVPRYDGGPQDEFLGPDGEVLVSERDAHGQPITASVHQYGSKTLNTTYQVTRYFPRVERAFDRIEYWQGTQPGDAFWLIHGADGQLHCLGKTPAGRIANPANTTQIAEWRIEESVNPLGEHIYYQYRSENTDNVNLSGNEAGRDHQVNRYLIQVAYGNRTAAADLYLWDTDDASDCDWLFSLVFDYGERGGDSQSAPPYAVSGTWPVRADSFSHYQYGFEFRTHRLCRQVLLFHHFPQQLNAPDTLISRLLLTYHQSPVFSLLTLAQSLAYEADSTLQSLPPLELGYSGFSLGTLPAGYQVFEGLAGLNDGQRYQLVDLYGEGLPGVLYRAGSDWRYRAPIRGQQGGDSVEYGAWQPLPAVPSMQPARPMLMDFNGDGRLDWLVTQPGLNGYFTLREDKTWSNFMPFAALPPEFFHPQAQLADLVGTGLSDLALIGPNSVRLYMNCRDGFSRAEDVAQDNGIALPVAGRAAHELIAFSDVLGSGQPHLVRVRYDGVTCWPNLGRGRFGKPITLATLNLAYEKFNPDQVFLADLDGSGASDLIYFNHDSLTVYLNQSGNGFAAPVTLPLLGNLTFDRLCQVSFADLQGLGVASLVITYPHMTPTHWRLDFARAKPYLLTTLNNNRGAQTELAYRSSAQYWLDDKQAGSDASSSLPMPIHTLAQVSTFDEITGNTVSHQYGYHHGVYDGVEREFRGFGLVTVQDTPNIVAETKADPMAHTPSVPLAPPLLTKTWYHTGRENDEHALAGTPYRDAGAVTLLPTRLTRFDSATQQDTALDAPNDTIRWWLFRALKGQTLRQEVYGLEGSAQQVPYSVSTWRYQVRQVQARAGNADLIALPGMLEQVSYHYERIAVDPVVNQQVVLQRDQYGNLGWQVTIAYPRRPKTGMNPYPDTLPATSWASSYDDQQQNLHLSETRAQPIHLDATQAWRLGLPSQQRTNVLIYPASAAPAGGLNYEALIQTSGLLGASQPRTYTGQQKTVYVDSLPALTALVDHVETAEFDDTALAAYDGVLDTEARAKWLTSAGYQQAERLLPPNGPEPQVWVAPRGYTVYLGADGFYRPKSVQPTKLTGPVTYDYDDDYCALTRTTDALNNQITAAYDYRFLVPWQIVDINANTHEVKLDALGRVVASSFYGTEQGQKVGFSPVSAFSAAGLTVEQAIEQAGIQPQVVANFSVIDTFSWMGQLTEAALRAVIKAPDDPAAVWDALQSQRFITAQGQVLAAGHAWAASSVSIAGIPDQVRSLITALIRMPVHFVTLTADRYANDTAQQVGVNLAYFDGLGRTLQAVQKVPPGDAWQRDAQGEIVVDSTGKPVSATASTRWAVSGKVEYDNKGQPVRSYQPYFINDWRYVADKAMRSCGYADTHYYDATGREIQVLTAKGYLRRTGYYPWFTVAEDENDTWQGDT</sequence>
<evidence type="ECO:0000256" key="4">
    <source>
        <dbReference type="SAM" id="MobiDB-lite"/>
    </source>
</evidence>
<evidence type="ECO:0000256" key="3">
    <source>
        <dbReference type="ARBA" id="ARBA00023026"/>
    </source>
</evidence>
<keyword evidence="2" id="KW-0964">Secreted</keyword>
<protein>
    <submittedName>
        <fullName evidence="7">Toxin</fullName>
    </submittedName>
</protein>
<name>A0ABZ2PT19_9BURK</name>
<comment type="subcellular location">
    <subcellularLocation>
        <location evidence="1">Secreted</location>
    </subcellularLocation>
</comment>
<dbReference type="Pfam" id="PF12255">
    <property type="entry name" value="TcdB_toxin_midC"/>
    <property type="match status" value="1"/>
</dbReference>
<feature type="compositionally biased region" description="Polar residues" evidence="4">
    <location>
        <begin position="1"/>
        <end position="14"/>
    </location>
</feature>
<reference evidence="7 8" key="1">
    <citation type="submission" date="2020-09" db="EMBL/GenBank/DDBJ databases">
        <title>Genome sequences of Mycetohabitans spp.</title>
        <authorList>
            <person name="Carter M.E."/>
            <person name="Carpenter S.C.D."/>
            <person name="Bogdanove A.J."/>
        </authorList>
    </citation>
    <scope>NUCLEOTIDE SEQUENCE [LARGE SCALE GENOMIC DNA]</scope>
    <source>
        <strain evidence="7 8">B12</strain>
        <plasmid evidence="7 8">megaplasmid</plasmid>
    </source>
</reference>
<dbReference type="InterPro" id="IPR003284">
    <property type="entry name" value="Sal_SpvB"/>
</dbReference>
<dbReference type="Pfam" id="PF03534">
    <property type="entry name" value="SpvB"/>
    <property type="match status" value="1"/>
</dbReference>
<evidence type="ECO:0000256" key="1">
    <source>
        <dbReference type="ARBA" id="ARBA00004613"/>
    </source>
</evidence>
<accession>A0ABZ2PT19</accession>
<proteinExistence type="predicted"/>
<evidence type="ECO:0000313" key="7">
    <source>
        <dbReference type="EMBL" id="WXK38112.1"/>
    </source>
</evidence>
<dbReference type="SUPFAM" id="SSF69318">
    <property type="entry name" value="Integrin alpha N-terminal domain"/>
    <property type="match status" value="1"/>
</dbReference>
<gene>
    <name evidence="7" type="ORF">IHE29_01965</name>
</gene>
<dbReference type="PRINTS" id="PR01341">
    <property type="entry name" value="SALSPVBPROT"/>
</dbReference>
<feature type="domain" description="Insecticide toxin TcdB middle/N-terminal" evidence="6">
    <location>
        <begin position="658"/>
        <end position="798"/>
    </location>
</feature>
<evidence type="ECO:0000259" key="5">
    <source>
        <dbReference type="Pfam" id="PF12255"/>
    </source>
</evidence>
<keyword evidence="3" id="KW-0843">Virulence</keyword>
<organism evidence="7 8">
    <name type="scientific">Mycetohabitans rhizoxinica</name>
    <dbReference type="NCBI Taxonomy" id="412963"/>
    <lineage>
        <taxon>Bacteria</taxon>
        <taxon>Pseudomonadati</taxon>
        <taxon>Pseudomonadota</taxon>
        <taxon>Betaproteobacteria</taxon>
        <taxon>Burkholderiales</taxon>
        <taxon>Burkholderiaceae</taxon>
        <taxon>Mycetohabitans</taxon>
    </lineage>
</organism>
<feature type="region of interest" description="Disordered" evidence="4">
    <location>
        <begin position="1"/>
        <end position="32"/>
    </location>
</feature>